<dbReference type="EMBL" id="CP017821">
    <property type="protein sequence ID" value="APA11767.1"/>
    <property type="molecule type" value="Genomic_DNA"/>
</dbReference>
<evidence type="ECO:0000313" key="2">
    <source>
        <dbReference type="Proteomes" id="UP000177798"/>
    </source>
</evidence>
<reference evidence="2" key="1">
    <citation type="journal article" date="2017" name="Genome Biol. Evol.">
        <title>The complete genome sequence of the phytopathogenic fungus Sclerotinia sclerotiorum reveals insights into the genome architecture of broad host range pathogens.</title>
        <authorList>
            <person name="Derbyshire M."/>
            <person name="Denton-Giles M."/>
            <person name="Hegedus D."/>
            <person name="Seifbarghy S."/>
            <person name="Rollins J."/>
            <person name="van Kan J."/>
            <person name="Seidl M.F."/>
            <person name="Faino L."/>
            <person name="Mbengue M."/>
            <person name="Navaud O."/>
            <person name="Raffaele S."/>
            <person name="Hammond-Kosack K."/>
            <person name="Heard S."/>
            <person name="Oliver R."/>
        </authorList>
    </citation>
    <scope>NUCLEOTIDE SEQUENCE [LARGE SCALE GENOMIC DNA]</scope>
    <source>
        <strain evidence="2">ATCC 18683 / 1980 / Ss-1</strain>
    </source>
</reference>
<dbReference type="RefSeq" id="XP_001593834.1">
    <property type="nucleotide sequence ID" value="XM_001593784.1"/>
</dbReference>
<accession>A0A1D9QA02</accession>
<dbReference type="Proteomes" id="UP000177798">
    <property type="component" value="Chromosome 8"/>
</dbReference>
<dbReference type="OMA" id="HEWFCTR"/>
<sequence length="348" mass="38904">MVFKKKNKYSEAIVKEVILPSSGAACLNPHVKELIAKLRKHGLDRKESLPHLIISGNLSSGDVLSGEDWKLRTPFSTEITLRHSEATSFTLRLIPDFSRPASQKSSFNAFQRSLAHIGELPNAVYLANKEIYTILDSKGLPDKTPWKDVLRIEIEGPTQPHLTLLDIPSLLKNISEVEIGYEENNAVAKSETASFTTGSNTPTHTAMTEDFFSHTRSLDTVPHAGKTFMIRDRSRGGIITLKEGSFQVSPTIPRAGGCHWTCTERDGWFGFRNCVSGRFFGHDGNGKFHCKVLHHRAHEWFCTRAHPSGGHLLLMLHGDKFRQMKIGNDDTELVETDGEGTVWDFIEV</sequence>
<dbReference type="PANTHER" id="PTHR39697:SF2">
    <property type="entry name" value="CYANOVIRIN-N DOMAIN-CONTAINING PROTEIN"/>
    <property type="match status" value="1"/>
</dbReference>
<proteinExistence type="predicted"/>
<evidence type="ECO:0000313" key="1">
    <source>
        <dbReference type="EMBL" id="APA11767.1"/>
    </source>
</evidence>
<dbReference type="InterPro" id="IPR027417">
    <property type="entry name" value="P-loop_NTPase"/>
</dbReference>
<dbReference type="PANTHER" id="PTHR39697">
    <property type="entry name" value="RICIN B LECTIN DOMAIN-CONTAINING PROTEIN-RELATED"/>
    <property type="match status" value="1"/>
</dbReference>
<gene>
    <name evidence="1" type="ORF">sscle_08g065370</name>
</gene>
<dbReference type="OrthoDB" id="5289641at2759"/>
<dbReference type="KEGG" id="ssl:SS1G_05262"/>
<dbReference type="Gene3D" id="3.40.50.300">
    <property type="entry name" value="P-loop containing nucleotide triphosphate hydrolases"/>
    <property type="match status" value="1"/>
</dbReference>
<organism evidence="1 2">
    <name type="scientific">Sclerotinia sclerotiorum (strain ATCC 18683 / 1980 / Ss-1)</name>
    <name type="common">White mold</name>
    <name type="synonym">Whetzelinia sclerotiorum</name>
    <dbReference type="NCBI Taxonomy" id="665079"/>
    <lineage>
        <taxon>Eukaryota</taxon>
        <taxon>Fungi</taxon>
        <taxon>Dikarya</taxon>
        <taxon>Ascomycota</taxon>
        <taxon>Pezizomycotina</taxon>
        <taxon>Leotiomycetes</taxon>
        <taxon>Helotiales</taxon>
        <taxon>Sclerotiniaceae</taxon>
        <taxon>Sclerotinia</taxon>
    </lineage>
</organism>
<protein>
    <submittedName>
        <fullName evidence="1">Uncharacterized protein</fullName>
    </submittedName>
</protein>
<name>A0A1D9QA02_SCLS1</name>
<dbReference type="AlphaFoldDB" id="A0A1D9QA02"/>
<dbReference type="VEuPathDB" id="FungiDB:sscle_08g065370"/>